<comment type="caution">
    <text evidence="2">The sequence shown here is derived from an EMBL/GenBank/DDBJ whole genome shotgun (WGS) entry which is preliminary data.</text>
</comment>
<dbReference type="InterPro" id="IPR029063">
    <property type="entry name" value="SAM-dependent_MTases_sf"/>
</dbReference>
<feature type="domain" description="Methyltransferase" evidence="1">
    <location>
        <begin position="72"/>
        <end position="154"/>
    </location>
</feature>
<evidence type="ECO:0000313" key="3">
    <source>
        <dbReference type="Proteomes" id="UP000658690"/>
    </source>
</evidence>
<dbReference type="Gene3D" id="3.40.50.150">
    <property type="entry name" value="Vaccinia Virus protein VP39"/>
    <property type="match status" value="1"/>
</dbReference>
<gene>
    <name evidence="2" type="ORF">GC102_33480</name>
</gene>
<accession>A0ABX1ZFC0</accession>
<sequence length="267" mass="31140">MNNSTNVIKDNWNQWSETWYQKYRTDEVITKIITSPKSAFHHMTYSIIQEAIPDLNGKRVLVPSSGDNHAVFAFHLMGAKVTSCDISEKQLENGYAIAKKHDWDIEFICDDTMKLTKINSKEYDFVYTSNGVHVWINDLKSMYNNIQRVLKQDGTYIMFDIHPFMRPFGIASRETIKVEKPYDLIGPFGEVPTFKWRMQDIMNAIISSNFNVRRIEEMYAEDGSFWVDDSTDEGERLSEQDLENYCNWHKNPLAAIPQWLSIKAIKV</sequence>
<keyword evidence="2" id="KW-0808">Transferase</keyword>
<protein>
    <submittedName>
        <fullName evidence="2">Methyltransferase domain-containing protein</fullName>
    </submittedName>
</protein>
<keyword evidence="2" id="KW-0489">Methyltransferase</keyword>
<proteinExistence type="predicted"/>
<reference evidence="2 3" key="1">
    <citation type="submission" date="2019-10" db="EMBL/GenBank/DDBJ databases">
        <title>Description of Paenibacillus choica sp. nov.</title>
        <authorList>
            <person name="Carlier A."/>
            <person name="Qi S."/>
        </authorList>
    </citation>
    <scope>NUCLEOTIDE SEQUENCE [LARGE SCALE GENOMIC DNA]</scope>
    <source>
        <strain evidence="2 3">LMG 31460</strain>
    </source>
</reference>
<keyword evidence="3" id="KW-1185">Reference proteome</keyword>
<dbReference type="Proteomes" id="UP000658690">
    <property type="component" value="Unassembled WGS sequence"/>
</dbReference>
<dbReference type="GO" id="GO:0008168">
    <property type="term" value="F:methyltransferase activity"/>
    <property type="evidence" value="ECO:0007669"/>
    <property type="project" value="UniProtKB-KW"/>
</dbReference>
<dbReference type="GO" id="GO:0032259">
    <property type="term" value="P:methylation"/>
    <property type="evidence" value="ECO:0007669"/>
    <property type="project" value="UniProtKB-KW"/>
</dbReference>
<organism evidence="2 3">
    <name type="scientific">Paenibacillus germinis</name>
    <dbReference type="NCBI Taxonomy" id="2654979"/>
    <lineage>
        <taxon>Bacteria</taxon>
        <taxon>Bacillati</taxon>
        <taxon>Bacillota</taxon>
        <taxon>Bacilli</taxon>
        <taxon>Bacillales</taxon>
        <taxon>Paenibacillaceae</taxon>
        <taxon>Paenibacillus</taxon>
    </lineage>
</organism>
<name>A0ABX1ZFC0_9BACL</name>
<dbReference type="CDD" id="cd02440">
    <property type="entry name" value="AdoMet_MTases"/>
    <property type="match status" value="1"/>
</dbReference>
<dbReference type="EMBL" id="WHOC01000175">
    <property type="protein sequence ID" value="NOU90605.1"/>
    <property type="molecule type" value="Genomic_DNA"/>
</dbReference>
<dbReference type="Pfam" id="PF13649">
    <property type="entry name" value="Methyltransf_25"/>
    <property type="match status" value="1"/>
</dbReference>
<dbReference type="InterPro" id="IPR041698">
    <property type="entry name" value="Methyltransf_25"/>
</dbReference>
<dbReference type="SUPFAM" id="SSF53335">
    <property type="entry name" value="S-adenosyl-L-methionine-dependent methyltransferases"/>
    <property type="match status" value="1"/>
</dbReference>
<evidence type="ECO:0000259" key="1">
    <source>
        <dbReference type="Pfam" id="PF13649"/>
    </source>
</evidence>
<dbReference type="RefSeq" id="WP_171693366.1">
    <property type="nucleotide sequence ID" value="NZ_WHOC01000175.1"/>
</dbReference>
<evidence type="ECO:0000313" key="2">
    <source>
        <dbReference type="EMBL" id="NOU90605.1"/>
    </source>
</evidence>